<keyword evidence="2" id="KW-1185">Reference proteome</keyword>
<dbReference type="Gene3D" id="3.40.50.720">
    <property type="entry name" value="NAD(P)-binding Rossmann-like Domain"/>
    <property type="match status" value="1"/>
</dbReference>
<sequence>MTSLKLTVLAAGASRNIGYLSAIRLLGATVTFLRVLRSPAIFDDDILIQGHIKSRHVRLEEDTRRAWNEAGVVDVFLFSVGKQDIRHSQGFVIDKPSVCAQGILNVGAPQPRIVGISSTGLTPTVHAALPLLLKPLYAMLSVPHKDKIGMERVLAHCAGWAWNSEADSEPAADIVGEGWRERQGPPGPGTLKRVLVIRPALLADGQCHPAGDYRVSEKELGGYTISRKDTAHLVVDALARWDEFENKRISVA</sequence>
<comment type="caution">
    <text evidence="1">The sequence shown here is derived from an EMBL/GenBank/DDBJ whole genome shotgun (WGS) entry which is preliminary data.</text>
</comment>
<reference evidence="1" key="1">
    <citation type="submission" date="2023-03" db="EMBL/GenBank/DDBJ databases">
        <title>Massive genome expansion in bonnet fungi (Mycena s.s.) driven by repeated elements and novel gene families across ecological guilds.</title>
        <authorList>
            <consortium name="Lawrence Berkeley National Laboratory"/>
            <person name="Harder C.B."/>
            <person name="Miyauchi S."/>
            <person name="Viragh M."/>
            <person name="Kuo A."/>
            <person name="Thoen E."/>
            <person name="Andreopoulos B."/>
            <person name="Lu D."/>
            <person name="Skrede I."/>
            <person name="Drula E."/>
            <person name="Henrissat B."/>
            <person name="Morin E."/>
            <person name="Kohler A."/>
            <person name="Barry K."/>
            <person name="LaButti K."/>
            <person name="Morin E."/>
            <person name="Salamov A."/>
            <person name="Lipzen A."/>
            <person name="Mereny Z."/>
            <person name="Hegedus B."/>
            <person name="Baldrian P."/>
            <person name="Stursova M."/>
            <person name="Weitz H."/>
            <person name="Taylor A."/>
            <person name="Grigoriev I.V."/>
            <person name="Nagy L.G."/>
            <person name="Martin F."/>
            <person name="Kauserud H."/>
        </authorList>
    </citation>
    <scope>NUCLEOTIDE SEQUENCE</scope>
    <source>
        <strain evidence="1">CBHHK188m</strain>
    </source>
</reference>
<gene>
    <name evidence="1" type="ORF">DFH07DRAFT_904775</name>
</gene>
<dbReference type="EMBL" id="JARJLG010000096">
    <property type="protein sequence ID" value="KAJ7746846.1"/>
    <property type="molecule type" value="Genomic_DNA"/>
</dbReference>
<dbReference type="Proteomes" id="UP001215280">
    <property type="component" value="Unassembled WGS sequence"/>
</dbReference>
<name>A0AAD7INK9_9AGAR</name>
<evidence type="ECO:0000313" key="2">
    <source>
        <dbReference type="Proteomes" id="UP001215280"/>
    </source>
</evidence>
<proteinExistence type="predicted"/>
<protein>
    <recommendedName>
        <fullName evidence="3">NAD(P)-binding domain-containing protein</fullName>
    </recommendedName>
</protein>
<evidence type="ECO:0008006" key="3">
    <source>
        <dbReference type="Google" id="ProtNLM"/>
    </source>
</evidence>
<dbReference type="AlphaFoldDB" id="A0AAD7INK9"/>
<accession>A0AAD7INK9</accession>
<evidence type="ECO:0000313" key="1">
    <source>
        <dbReference type="EMBL" id="KAJ7746846.1"/>
    </source>
</evidence>
<organism evidence="1 2">
    <name type="scientific">Mycena maculata</name>
    <dbReference type="NCBI Taxonomy" id="230809"/>
    <lineage>
        <taxon>Eukaryota</taxon>
        <taxon>Fungi</taxon>
        <taxon>Dikarya</taxon>
        <taxon>Basidiomycota</taxon>
        <taxon>Agaricomycotina</taxon>
        <taxon>Agaricomycetes</taxon>
        <taxon>Agaricomycetidae</taxon>
        <taxon>Agaricales</taxon>
        <taxon>Marasmiineae</taxon>
        <taxon>Mycenaceae</taxon>
        <taxon>Mycena</taxon>
    </lineage>
</organism>